<dbReference type="InterPro" id="IPR029205">
    <property type="entry name" value="Clathrin-bd"/>
</dbReference>
<dbReference type="Proteomes" id="UP001195483">
    <property type="component" value="Unassembled WGS sequence"/>
</dbReference>
<accession>A0AAE0RZK2</accession>
<gene>
    <name evidence="3" type="ORF">CHS0354_031079</name>
</gene>
<evidence type="ECO:0000313" key="4">
    <source>
        <dbReference type="Proteomes" id="UP001195483"/>
    </source>
</evidence>
<keyword evidence="4" id="KW-1185">Reference proteome</keyword>
<dbReference type="PANTHER" id="PTHR16156:SF10">
    <property type="entry name" value="AFTIPHILIN-RELATED"/>
    <property type="match status" value="1"/>
</dbReference>
<dbReference type="GO" id="GO:0030276">
    <property type="term" value="F:clathrin binding"/>
    <property type="evidence" value="ECO:0007669"/>
    <property type="project" value="InterPro"/>
</dbReference>
<evidence type="ECO:0000313" key="3">
    <source>
        <dbReference type="EMBL" id="KAK3582667.1"/>
    </source>
</evidence>
<feature type="region of interest" description="Disordered" evidence="1">
    <location>
        <begin position="1"/>
        <end position="45"/>
    </location>
</feature>
<reference evidence="3" key="2">
    <citation type="journal article" date="2021" name="Genome Biol. Evol.">
        <title>Developing a high-quality reference genome for a parasitic bivalve with doubly uniparental inheritance (Bivalvia: Unionida).</title>
        <authorList>
            <person name="Smith C.H."/>
        </authorList>
    </citation>
    <scope>NUCLEOTIDE SEQUENCE</scope>
    <source>
        <strain evidence="3">CHS0354</strain>
        <tissue evidence="3">Mantle</tissue>
    </source>
</reference>
<proteinExistence type="predicted"/>
<feature type="region of interest" description="Disordered" evidence="1">
    <location>
        <begin position="145"/>
        <end position="212"/>
    </location>
</feature>
<feature type="compositionally biased region" description="Polar residues" evidence="1">
    <location>
        <begin position="696"/>
        <end position="706"/>
    </location>
</feature>
<evidence type="ECO:0000259" key="2">
    <source>
        <dbReference type="Pfam" id="PF15045"/>
    </source>
</evidence>
<evidence type="ECO:0000256" key="1">
    <source>
        <dbReference type="SAM" id="MobiDB-lite"/>
    </source>
</evidence>
<dbReference type="GO" id="GO:0030121">
    <property type="term" value="C:AP-1 adaptor complex"/>
    <property type="evidence" value="ECO:0007669"/>
    <property type="project" value="TreeGrafter"/>
</dbReference>
<feature type="compositionally biased region" description="Acidic residues" evidence="1">
    <location>
        <begin position="15"/>
        <end position="30"/>
    </location>
</feature>
<dbReference type="EMBL" id="JAEAOA010001857">
    <property type="protein sequence ID" value="KAK3582667.1"/>
    <property type="molecule type" value="Genomic_DNA"/>
</dbReference>
<feature type="region of interest" description="Disordered" evidence="1">
    <location>
        <begin position="61"/>
        <end position="94"/>
    </location>
</feature>
<feature type="region of interest" description="Disordered" evidence="1">
    <location>
        <begin position="244"/>
        <end position="267"/>
    </location>
</feature>
<reference evidence="3" key="1">
    <citation type="journal article" date="2021" name="Genome Biol. Evol.">
        <title>A High-Quality Reference Genome for a Parasitic Bivalve with Doubly Uniparental Inheritance (Bivalvia: Unionida).</title>
        <authorList>
            <person name="Smith C.H."/>
        </authorList>
    </citation>
    <scope>NUCLEOTIDE SEQUENCE</scope>
    <source>
        <strain evidence="3">CHS0354</strain>
    </source>
</reference>
<organism evidence="3 4">
    <name type="scientific">Potamilus streckersoni</name>
    <dbReference type="NCBI Taxonomy" id="2493646"/>
    <lineage>
        <taxon>Eukaryota</taxon>
        <taxon>Metazoa</taxon>
        <taxon>Spiralia</taxon>
        <taxon>Lophotrochozoa</taxon>
        <taxon>Mollusca</taxon>
        <taxon>Bivalvia</taxon>
        <taxon>Autobranchia</taxon>
        <taxon>Heteroconchia</taxon>
        <taxon>Palaeoheterodonta</taxon>
        <taxon>Unionida</taxon>
        <taxon>Unionoidea</taxon>
        <taxon>Unionidae</taxon>
        <taxon>Ambleminae</taxon>
        <taxon>Lampsilini</taxon>
        <taxon>Potamilus</taxon>
    </lineage>
</organism>
<protein>
    <recommendedName>
        <fullName evidence="2">Aftiphilin clathrin-binding box domain-containing protein</fullName>
    </recommendedName>
</protein>
<feature type="region of interest" description="Disordered" evidence="1">
    <location>
        <begin position="696"/>
        <end position="716"/>
    </location>
</feature>
<sequence>MSSFIPMVSSSPPPLDDDGGGPDDDWDNDEFGNFTGADDIASTGSFHGHHKNKLDILNVSSENDKWTEPKSSQIEENSSSDTKDASPKPVDVDFANFSQFAEPENKNFHVGKGISESGIMDGFEDGEDEGGTKYIFISTDVENKFSDLDGQGDITSTNTSSPSDDDDNFVTNKESSRPADGVIILGSMTDSGHGSSDFSPIQQSIKTPEFSTKTVSVDGADIIEDEQTNSIASQDKCEKFLEDISSSEPSVSEGYMSHSNVTPTDEEKNILNSETQCSSDRFSEYFNDDNRHCNPDFPFVRSNESENLEMDSNSITHQDKYQLEHSHNDAFNDDDDDFQDFSVHSVQANFLSEIHSSIGTSDSKLEMKGVNCPASGILVEESDTSECGIGAGHTVKDCDSSECGTGTGHKVEGCVMGEPGTGAEEGELPVVNVHSTCTLGTNRNQDTKHDKKFTSAVGESGNMEIKEKGLYSADANDLDIDNSARNAKSDKDLDISANEFEDFSTFEVGLFYKSKDEASDTSWASFPVQAESFVDEKKGASDEDNDHEVRAMCCSSPEDKYNANPAEQTITESDFGDMDSFSDIQSNVENSEKKVVSEMTDIEKKPQHNIGAEADDEFGDFGDFTSVGTVSDNTEVVEAAMPAKPHEQEKFVEFAAFVSKETQEILNTDNWAAFSSGSSATSVTSTVVDALESSAGSKFGSRSATEQIDDNGDDNENLVAYSRVQPQSPTVVSSSSVNISVTAETNSQTQSKLGRVKQAVVGCFPSGLCLISEDTPQKLDHFVDSSITKSYRPFVWCSIKDMDNTDALLYHWSESTWNRQLFSTLKIDTRNILFGKKKQSYVPLTPLEPTKILTPAVVKSDDIFKPDPNQVITQEIPPAQFDWSSSGLVNPLAGANNNLNLDFLIQDSEAINKSIALESEFLADYQSSIAKPTMQPLENILASVKATSTFKKTNQNEALSKEAQDILQSLPDLTFMKAKVLMFPISNKSCD</sequence>
<dbReference type="InterPro" id="IPR046359">
    <property type="entry name" value="Aftin-like"/>
</dbReference>
<feature type="domain" description="Aftiphilin clathrin-binding box" evidence="2">
    <location>
        <begin position="795"/>
        <end position="840"/>
    </location>
</feature>
<reference evidence="3" key="3">
    <citation type="submission" date="2023-05" db="EMBL/GenBank/DDBJ databases">
        <authorList>
            <person name="Smith C.H."/>
        </authorList>
    </citation>
    <scope>NUCLEOTIDE SEQUENCE</scope>
    <source>
        <strain evidence="3">CHS0354</strain>
        <tissue evidence="3">Mantle</tissue>
    </source>
</reference>
<feature type="compositionally biased region" description="Polar residues" evidence="1">
    <location>
        <begin position="188"/>
        <end position="212"/>
    </location>
</feature>
<feature type="compositionally biased region" description="Acidic residues" evidence="1">
    <location>
        <begin position="707"/>
        <end position="716"/>
    </location>
</feature>
<name>A0AAE0RZK2_9BIVA</name>
<dbReference type="Pfam" id="PF15045">
    <property type="entry name" value="Clathrin_bdg"/>
    <property type="match status" value="1"/>
</dbReference>
<dbReference type="AlphaFoldDB" id="A0AAE0RZK2"/>
<dbReference type="PANTHER" id="PTHR16156">
    <property type="entry name" value="AFTIPHILIN A-RELATED"/>
    <property type="match status" value="1"/>
</dbReference>
<feature type="compositionally biased region" description="Polar residues" evidence="1">
    <location>
        <begin position="69"/>
        <end position="80"/>
    </location>
</feature>
<comment type="caution">
    <text evidence="3">The sequence shown here is derived from an EMBL/GenBank/DDBJ whole genome shotgun (WGS) entry which is preliminary data.</text>
</comment>
<dbReference type="GO" id="GO:0032588">
    <property type="term" value="C:trans-Golgi network membrane"/>
    <property type="evidence" value="ECO:0007669"/>
    <property type="project" value="InterPro"/>
</dbReference>